<evidence type="ECO:0000256" key="9">
    <source>
        <dbReference type="ARBA" id="ARBA00023002"/>
    </source>
</evidence>
<feature type="binding site" evidence="17">
    <location>
        <position position="62"/>
    </location>
    <ligand>
        <name>[4Fe-4S] cluster</name>
        <dbReference type="ChEBI" id="CHEBI:49883"/>
        <note>4Fe-4S-S-AdoMet</note>
    </ligand>
</feature>
<feature type="binding site" evidence="17">
    <location>
        <position position="66"/>
    </location>
    <ligand>
        <name>[4Fe-4S] cluster</name>
        <dbReference type="ChEBI" id="CHEBI:49883"/>
        <note>4Fe-4S-S-AdoMet</note>
    </ligand>
</feature>
<dbReference type="NCBIfam" id="TIGR00538">
    <property type="entry name" value="hemN"/>
    <property type="match status" value="1"/>
</dbReference>
<gene>
    <name evidence="19" type="primary">hemN</name>
    <name evidence="19" type="ORF">P0M35_06200</name>
</gene>
<dbReference type="GO" id="GO:0046872">
    <property type="term" value="F:metal ion binding"/>
    <property type="evidence" value="ECO:0007669"/>
    <property type="project" value="UniProtKB-KW"/>
</dbReference>
<dbReference type="GO" id="GO:0051539">
    <property type="term" value="F:4 iron, 4 sulfur cluster binding"/>
    <property type="evidence" value="ECO:0007669"/>
    <property type="project" value="UniProtKB-KW"/>
</dbReference>
<feature type="binding site" evidence="16">
    <location>
        <position position="56"/>
    </location>
    <ligand>
        <name>S-adenosyl-L-methionine</name>
        <dbReference type="ChEBI" id="CHEBI:59789"/>
        <label>1</label>
    </ligand>
</feature>
<evidence type="ECO:0000256" key="10">
    <source>
        <dbReference type="ARBA" id="ARBA00023004"/>
    </source>
</evidence>
<name>A0AAE3TDZ7_9BACT</name>
<feature type="binding site" evidence="16">
    <location>
        <position position="244"/>
    </location>
    <ligand>
        <name>S-adenosyl-L-methionine</name>
        <dbReference type="ChEBI" id="CHEBI:59789"/>
        <label>2</label>
    </ligand>
</feature>
<keyword evidence="20" id="KW-1185">Reference proteome</keyword>
<dbReference type="GO" id="GO:0051989">
    <property type="term" value="F:coproporphyrinogen dehydrogenase activity"/>
    <property type="evidence" value="ECO:0007669"/>
    <property type="project" value="UniProtKB-EC"/>
</dbReference>
<feature type="binding site" evidence="16">
    <location>
        <position position="146"/>
    </location>
    <ligand>
        <name>S-adenosyl-L-methionine</name>
        <dbReference type="ChEBI" id="CHEBI:59789"/>
        <label>1</label>
    </ligand>
</feature>
<evidence type="ECO:0000256" key="8">
    <source>
        <dbReference type="ARBA" id="ARBA00022723"/>
    </source>
</evidence>
<dbReference type="PANTHER" id="PTHR13932:SF6">
    <property type="entry name" value="OXYGEN-INDEPENDENT COPROPORPHYRINOGEN III OXIDASE"/>
    <property type="match status" value="1"/>
</dbReference>
<keyword evidence="11 15" id="KW-0411">Iron-sulfur</keyword>
<evidence type="ECO:0000256" key="3">
    <source>
        <dbReference type="ARBA" id="ARBA00005493"/>
    </source>
</evidence>
<evidence type="ECO:0000256" key="17">
    <source>
        <dbReference type="PIRSR" id="PIRSR000167-2"/>
    </source>
</evidence>
<keyword evidence="7 15" id="KW-0949">S-adenosyl-L-methionine</keyword>
<feature type="domain" description="Radical SAM core" evidence="18">
    <location>
        <begin position="47"/>
        <end position="281"/>
    </location>
</feature>
<feature type="binding site" evidence="16">
    <location>
        <position position="113"/>
    </location>
    <ligand>
        <name>S-adenosyl-L-methionine</name>
        <dbReference type="ChEBI" id="CHEBI:59789"/>
        <label>1</label>
    </ligand>
</feature>
<comment type="function">
    <text evidence="13">Involved in the heme biosynthesis. Catalyzes the anaerobic oxidative decarboxylation of propionate groups of rings A and B of coproporphyrinogen III to yield the vinyl groups in protoporphyrinogen IX.</text>
</comment>
<evidence type="ECO:0000256" key="2">
    <source>
        <dbReference type="ARBA" id="ARBA00004785"/>
    </source>
</evidence>
<dbReference type="FunFam" id="1.10.10.920:FF:000001">
    <property type="entry name" value="Coproporphyrinogen-III oxidase"/>
    <property type="match status" value="1"/>
</dbReference>
<evidence type="ECO:0000256" key="14">
    <source>
        <dbReference type="ARBA" id="ARBA00048321"/>
    </source>
</evidence>
<dbReference type="CDD" id="cd01335">
    <property type="entry name" value="Radical_SAM"/>
    <property type="match status" value="1"/>
</dbReference>
<keyword evidence="8 15" id="KW-0479">Metal-binding</keyword>
<dbReference type="EMBL" id="JARGDL010000006">
    <property type="protein sequence ID" value="MDF1611733.1"/>
    <property type="molecule type" value="Genomic_DNA"/>
</dbReference>
<comment type="subcellular location">
    <subcellularLocation>
        <location evidence="1 15">Cytoplasm</location>
    </subcellularLocation>
</comment>
<sequence length="456" mass="53407">MFEINLDLIKKYDRPGPRYTSYPTAPQFNNSFTSEKFLDEIIRTNNELNPPDLSLYFHIPFCDTLCYFCGCNMIISRNRDRIKKYTDYLKDEIDLLRTYLKNDRNVVQIHWGGGTPTHLNPDEIIDFKNYINDNFKVDQNAEQGCEIDPRGLTKEHLEALRSTGFNRISMGVQDFNEQVQKAVNRIQPEEMTREVINWVRELKFHSMNLDLIYGLPHQSLKSFEKTVDAIIDISPDRIAVFNYAHVPWLKKHMELIKAEDLPKPEEKLEILKMTIQKLTSAGYVFIGMDHFAKPNDELSIALNEKKLYRNFQGYSTHAGTDLYAMGITSISQIGRCYAQNVKKEKDYFEMLSNGIFPVEKGVYLTDDDLLRRYVITKIMCDFELDFNEVENKFNIHFEDYFNRSLIHLNEFVDDGLLKISNQKIKVTEMGRLMIRNIAMNFDAYLEKSNAKFSRTV</sequence>
<keyword evidence="9 15" id="KW-0560">Oxidoreductase</keyword>
<evidence type="ECO:0000256" key="6">
    <source>
        <dbReference type="ARBA" id="ARBA00022490"/>
    </source>
</evidence>
<dbReference type="AlphaFoldDB" id="A0AAE3TDZ7"/>
<dbReference type="InterPro" id="IPR023404">
    <property type="entry name" value="rSAM_horseshoe"/>
</dbReference>
<dbReference type="GO" id="GO:0004109">
    <property type="term" value="F:coproporphyrinogen oxidase activity"/>
    <property type="evidence" value="ECO:0007669"/>
    <property type="project" value="InterPro"/>
</dbReference>
<dbReference type="Pfam" id="PF04055">
    <property type="entry name" value="Radical_SAM"/>
    <property type="match status" value="1"/>
</dbReference>
<evidence type="ECO:0000313" key="20">
    <source>
        <dbReference type="Proteomes" id="UP001221302"/>
    </source>
</evidence>
<keyword evidence="6 15" id="KW-0963">Cytoplasm</keyword>
<keyword evidence="12 15" id="KW-0627">Porphyrin biosynthesis</keyword>
<comment type="cofactor">
    <cofactor evidence="15 17">
        <name>[4Fe-4S] cluster</name>
        <dbReference type="ChEBI" id="CHEBI:49883"/>
    </cofactor>
    <text evidence="15 17">Binds 1 [4Fe-4S] cluster. The cluster is coordinated with 3 cysteines and an exchangeable S-adenosyl-L-methionine.</text>
</comment>
<feature type="binding site" evidence="16">
    <location>
        <position position="173"/>
    </location>
    <ligand>
        <name>S-adenosyl-L-methionine</name>
        <dbReference type="ChEBI" id="CHEBI:59789"/>
        <label>2</label>
    </ligand>
</feature>
<dbReference type="InterPro" id="IPR006638">
    <property type="entry name" value="Elp3/MiaA/NifB-like_rSAM"/>
</dbReference>
<feature type="binding site" evidence="16">
    <location>
        <position position="330"/>
    </location>
    <ligand>
        <name>S-adenosyl-L-methionine</name>
        <dbReference type="ChEBI" id="CHEBI:59789"/>
        <label>1</label>
    </ligand>
</feature>
<dbReference type="EC" id="1.3.98.3" evidence="15"/>
<dbReference type="Proteomes" id="UP001221302">
    <property type="component" value="Unassembled WGS sequence"/>
</dbReference>
<dbReference type="InterPro" id="IPR034505">
    <property type="entry name" value="Coproporphyrinogen-III_oxidase"/>
</dbReference>
<feature type="binding site" evidence="16">
    <location>
        <position position="210"/>
    </location>
    <ligand>
        <name>S-adenosyl-L-methionine</name>
        <dbReference type="ChEBI" id="CHEBI:59789"/>
        <label>2</label>
    </ligand>
</feature>
<dbReference type="SFLD" id="SFLDG01082">
    <property type="entry name" value="B12-binding_domain_containing"/>
    <property type="match status" value="1"/>
</dbReference>
<evidence type="ECO:0000256" key="15">
    <source>
        <dbReference type="PIRNR" id="PIRNR000167"/>
    </source>
</evidence>
<dbReference type="GO" id="GO:0006782">
    <property type="term" value="P:protoporphyrinogen IX biosynthetic process"/>
    <property type="evidence" value="ECO:0007669"/>
    <property type="project" value="TreeGrafter"/>
</dbReference>
<keyword evidence="10 15" id="KW-0408">Iron</keyword>
<comment type="catalytic activity">
    <reaction evidence="14 15">
        <text>coproporphyrinogen III + 2 S-adenosyl-L-methionine = protoporphyrinogen IX + 2 5'-deoxyadenosine + 2 L-methionine + 2 CO2</text>
        <dbReference type="Rhea" id="RHEA:15425"/>
        <dbReference type="ChEBI" id="CHEBI:16526"/>
        <dbReference type="ChEBI" id="CHEBI:17319"/>
        <dbReference type="ChEBI" id="CHEBI:57307"/>
        <dbReference type="ChEBI" id="CHEBI:57309"/>
        <dbReference type="ChEBI" id="CHEBI:57844"/>
        <dbReference type="ChEBI" id="CHEBI:59789"/>
        <dbReference type="EC" id="1.3.98.3"/>
    </reaction>
</comment>
<dbReference type="InterPro" id="IPR058240">
    <property type="entry name" value="rSAM_sf"/>
</dbReference>
<dbReference type="PANTHER" id="PTHR13932">
    <property type="entry name" value="COPROPORPHYRINIGEN III OXIDASE"/>
    <property type="match status" value="1"/>
</dbReference>
<comment type="pathway">
    <text evidence="2 15">Porphyrin-containing compound metabolism; protoporphyrin-IX biosynthesis; protoporphyrinogen-IX from coproporphyrinogen-III (AdoMet route): step 1/1.</text>
</comment>
<dbReference type="SMART" id="SM00729">
    <property type="entry name" value="Elp3"/>
    <property type="match status" value="1"/>
</dbReference>
<comment type="similarity">
    <text evidence="3 15">Belongs to the anaerobic coproporphyrinogen-III oxidase family.</text>
</comment>
<dbReference type="PROSITE" id="PS51918">
    <property type="entry name" value="RADICAL_SAM"/>
    <property type="match status" value="1"/>
</dbReference>
<organism evidence="19 20">
    <name type="scientific">Stygiobacter electus</name>
    <dbReference type="NCBI Taxonomy" id="3032292"/>
    <lineage>
        <taxon>Bacteria</taxon>
        <taxon>Pseudomonadati</taxon>
        <taxon>Ignavibacteriota</taxon>
        <taxon>Ignavibacteria</taxon>
        <taxon>Ignavibacteriales</taxon>
        <taxon>Melioribacteraceae</taxon>
        <taxon>Stygiobacter</taxon>
    </lineage>
</organism>
<accession>A0AAE3TDZ7</accession>
<evidence type="ECO:0000256" key="16">
    <source>
        <dbReference type="PIRSR" id="PIRSR000167-1"/>
    </source>
</evidence>
<dbReference type="SFLD" id="SFLDS00029">
    <property type="entry name" value="Radical_SAM"/>
    <property type="match status" value="1"/>
</dbReference>
<comment type="subunit">
    <text evidence="4">Monomer.</text>
</comment>
<dbReference type="SFLD" id="SFLDG01065">
    <property type="entry name" value="anaerobic_coproporphyrinogen-I"/>
    <property type="match status" value="1"/>
</dbReference>
<dbReference type="Pfam" id="PF06969">
    <property type="entry name" value="HemN_C"/>
    <property type="match status" value="1"/>
</dbReference>
<dbReference type="InterPro" id="IPR007197">
    <property type="entry name" value="rSAM"/>
</dbReference>
<evidence type="ECO:0000256" key="7">
    <source>
        <dbReference type="ARBA" id="ARBA00022691"/>
    </source>
</evidence>
<dbReference type="GO" id="GO:0005737">
    <property type="term" value="C:cytoplasm"/>
    <property type="evidence" value="ECO:0007669"/>
    <property type="project" value="UniProtKB-SubCell"/>
</dbReference>
<dbReference type="Gene3D" id="3.80.30.20">
    <property type="entry name" value="tm_1862 like domain"/>
    <property type="match status" value="1"/>
</dbReference>
<evidence type="ECO:0000256" key="11">
    <source>
        <dbReference type="ARBA" id="ARBA00023014"/>
    </source>
</evidence>
<comment type="caution">
    <text evidence="19">The sequence shown here is derived from an EMBL/GenBank/DDBJ whole genome shotgun (WGS) entry which is preliminary data.</text>
</comment>
<dbReference type="SUPFAM" id="SSF102114">
    <property type="entry name" value="Radical SAM enzymes"/>
    <property type="match status" value="1"/>
</dbReference>
<dbReference type="FunFam" id="3.80.30.20:FF:000012">
    <property type="entry name" value="Coproporphyrinogen-III oxidase"/>
    <property type="match status" value="1"/>
</dbReference>
<evidence type="ECO:0000313" key="19">
    <source>
        <dbReference type="EMBL" id="MDF1611733.1"/>
    </source>
</evidence>
<evidence type="ECO:0000256" key="5">
    <source>
        <dbReference type="ARBA" id="ARBA00022485"/>
    </source>
</evidence>
<feature type="binding site" evidence="16">
    <location>
        <position position="185"/>
    </location>
    <ligand>
        <name>S-adenosyl-L-methionine</name>
        <dbReference type="ChEBI" id="CHEBI:59789"/>
        <label>2</label>
    </ligand>
</feature>
<evidence type="ECO:0000259" key="18">
    <source>
        <dbReference type="PROSITE" id="PS51918"/>
    </source>
</evidence>
<evidence type="ECO:0000256" key="4">
    <source>
        <dbReference type="ARBA" id="ARBA00011245"/>
    </source>
</evidence>
<keyword evidence="5 15" id="KW-0004">4Fe-4S</keyword>
<evidence type="ECO:0000256" key="1">
    <source>
        <dbReference type="ARBA" id="ARBA00004496"/>
    </source>
</evidence>
<protein>
    <recommendedName>
        <fullName evidence="15">Coproporphyrinogen-III oxidase</fullName>
        <ecNumber evidence="15">1.3.98.3</ecNumber>
    </recommendedName>
</protein>
<reference evidence="19" key="1">
    <citation type="submission" date="2023-03" db="EMBL/GenBank/DDBJ databases">
        <title>Stygiobacter electus gen. nov., sp. nov., facultatively anaerobic thermotolerant bacterium of the class Ignavibacteria from a well of Yessentuki mineral water deposit.</title>
        <authorList>
            <person name="Podosokorskaya O.A."/>
            <person name="Elcheninov A.G."/>
            <person name="Petrova N.F."/>
            <person name="Zavarzina D.G."/>
            <person name="Kublanov I.V."/>
            <person name="Merkel A.Y."/>
        </authorList>
    </citation>
    <scope>NUCLEOTIDE SEQUENCE</scope>
    <source>
        <strain evidence="19">09-Me</strain>
    </source>
</reference>
<dbReference type="RefSeq" id="WP_321535500.1">
    <property type="nucleotide sequence ID" value="NZ_JARGDL010000006.1"/>
</dbReference>
<dbReference type="Gene3D" id="1.10.10.920">
    <property type="match status" value="1"/>
</dbReference>
<feature type="binding site" evidence="17">
    <location>
        <position position="69"/>
    </location>
    <ligand>
        <name>[4Fe-4S] cluster</name>
        <dbReference type="ChEBI" id="CHEBI:49883"/>
        <note>4Fe-4S-S-AdoMet</note>
    </ligand>
</feature>
<feature type="binding site" evidence="16">
    <location>
        <begin position="68"/>
        <end position="70"/>
    </location>
    <ligand>
        <name>S-adenosyl-L-methionine</name>
        <dbReference type="ChEBI" id="CHEBI:59789"/>
        <label>2</label>
    </ligand>
</feature>
<dbReference type="PIRSF" id="PIRSF000167">
    <property type="entry name" value="HemN"/>
    <property type="match status" value="1"/>
</dbReference>
<evidence type="ECO:0000256" key="12">
    <source>
        <dbReference type="ARBA" id="ARBA00023244"/>
    </source>
</evidence>
<feature type="binding site" evidence="16">
    <location>
        <begin position="114"/>
        <end position="115"/>
    </location>
    <ligand>
        <name>S-adenosyl-L-methionine</name>
        <dbReference type="ChEBI" id="CHEBI:59789"/>
        <label>2</label>
    </ligand>
</feature>
<evidence type="ECO:0000256" key="13">
    <source>
        <dbReference type="ARBA" id="ARBA00024295"/>
    </source>
</evidence>
<proteinExistence type="inferred from homology"/>
<dbReference type="InterPro" id="IPR004558">
    <property type="entry name" value="Coprogen_oxidase_HemN"/>
</dbReference>
<dbReference type="InterPro" id="IPR010723">
    <property type="entry name" value="HemN_C"/>
</dbReference>